<dbReference type="InterPro" id="IPR002023">
    <property type="entry name" value="NuoE-like"/>
</dbReference>
<dbReference type="EMBL" id="JBEHZE010000001">
    <property type="protein sequence ID" value="MEX6632024.1"/>
    <property type="molecule type" value="Genomic_DNA"/>
</dbReference>
<keyword evidence="9" id="KW-1185">Reference proteome</keyword>
<proteinExistence type="inferred from homology"/>
<sequence length="226" mass="25108">MASRRPAKDQPASFNWTSENSDWCAAQIKKYPEGRAASCVIPFLWRGQKQEGWISIPMMEAIAQQLGMPYIRVYEVASFYTMFNLAPVGEYFVQLCGTTPCMLRGAQELRETCKKVIGPENHVSDDGKLSWLEVECLGACANAPMMQISTNDGDHYYEDLTPEILEDMLGKMRRGEEVKIGTQNPGRHTSDPEGDNTSLTDPSLYDGSRAQPLKEIPNAAPPAPAE</sequence>
<dbReference type="InterPro" id="IPR036249">
    <property type="entry name" value="Thioredoxin-like_sf"/>
</dbReference>
<comment type="caution">
    <text evidence="8">The sequence shown here is derived from an EMBL/GenBank/DDBJ whole genome shotgun (WGS) entry which is preliminary data.</text>
</comment>
<accession>A0ABV3Z1Y3</accession>
<keyword evidence="2" id="KW-0001">2Fe-2S</keyword>
<comment type="cofactor">
    <cofactor evidence="6">
        <name>[2Fe-2S] cluster</name>
        <dbReference type="ChEBI" id="CHEBI:190135"/>
    </cofactor>
</comment>
<keyword evidence="3" id="KW-0479">Metal-binding</keyword>
<evidence type="ECO:0000256" key="1">
    <source>
        <dbReference type="ARBA" id="ARBA00010643"/>
    </source>
</evidence>
<dbReference type="PANTHER" id="PTHR10371:SF3">
    <property type="entry name" value="NADH DEHYDROGENASE [UBIQUINONE] FLAVOPROTEIN 2, MITOCHONDRIAL"/>
    <property type="match status" value="1"/>
</dbReference>
<evidence type="ECO:0000256" key="3">
    <source>
        <dbReference type="ARBA" id="ARBA00022723"/>
    </source>
</evidence>
<comment type="similarity">
    <text evidence="1">Belongs to the complex I 24 kDa subunit family.</text>
</comment>
<dbReference type="PANTHER" id="PTHR10371">
    <property type="entry name" value="NADH DEHYDROGENASE UBIQUINONE FLAVOPROTEIN 2, MITOCHONDRIAL"/>
    <property type="match status" value="1"/>
</dbReference>
<dbReference type="Proteomes" id="UP001560685">
    <property type="component" value="Unassembled WGS sequence"/>
</dbReference>
<evidence type="ECO:0000256" key="4">
    <source>
        <dbReference type="ARBA" id="ARBA00023004"/>
    </source>
</evidence>
<evidence type="ECO:0000256" key="7">
    <source>
        <dbReference type="SAM" id="MobiDB-lite"/>
    </source>
</evidence>
<dbReference type="RefSeq" id="WP_369311695.1">
    <property type="nucleotide sequence ID" value="NZ_JBEHZE010000001.1"/>
</dbReference>
<evidence type="ECO:0000256" key="5">
    <source>
        <dbReference type="ARBA" id="ARBA00023014"/>
    </source>
</evidence>
<keyword evidence="5" id="KW-0411">Iron-sulfur</keyword>
<name>A0ABV3Z1Y3_9PROT</name>
<dbReference type="Gene3D" id="1.10.10.1590">
    <property type="entry name" value="NADH-quinone oxidoreductase subunit E"/>
    <property type="match status" value="1"/>
</dbReference>
<dbReference type="CDD" id="cd03064">
    <property type="entry name" value="TRX_Fd_NuoE"/>
    <property type="match status" value="1"/>
</dbReference>
<organism evidence="8 9">
    <name type="scientific">Hyphococcus lacteus</name>
    <dbReference type="NCBI Taxonomy" id="3143536"/>
    <lineage>
        <taxon>Bacteria</taxon>
        <taxon>Pseudomonadati</taxon>
        <taxon>Pseudomonadota</taxon>
        <taxon>Alphaproteobacteria</taxon>
        <taxon>Parvularculales</taxon>
        <taxon>Parvularculaceae</taxon>
        <taxon>Hyphococcus</taxon>
    </lineage>
</organism>
<gene>
    <name evidence="8" type="primary">nuoE</name>
    <name evidence="8" type="ORF">ABFZ84_00535</name>
</gene>
<feature type="region of interest" description="Disordered" evidence="7">
    <location>
        <begin position="178"/>
        <end position="226"/>
    </location>
</feature>
<dbReference type="InterPro" id="IPR042128">
    <property type="entry name" value="NuoE_dom"/>
</dbReference>
<evidence type="ECO:0000256" key="2">
    <source>
        <dbReference type="ARBA" id="ARBA00022714"/>
    </source>
</evidence>
<dbReference type="Pfam" id="PF01257">
    <property type="entry name" value="2Fe-2S_thioredx"/>
    <property type="match status" value="1"/>
</dbReference>
<dbReference type="PIRSF" id="PIRSF000216">
    <property type="entry name" value="NADH_DH_24kDa"/>
    <property type="match status" value="1"/>
</dbReference>
<reference evidence="8 9" key="1">
    <citation type="submission" date="2024-05" db="EMBL/GenBank/DDBJ databases">
        <title>Three bacterial strains, DH-69, EH-24, and ECK-19 isolated from coastal sediments.</title>
        <authorList>
            <person name="Ye Y.-Q."/>
            <person name="Du Z.-J."/>
        </authorList>
    </citation>
    <scope>NUCLEOTIDE SEQUENCE [LARGE SCALE GENOMIC DNA]</scope>
    <source>
        <strain evidence="8 9">ECK-19</strain>
    </source>
</reference>
<evidence type="ECO:0000313" key="9">
    <source>
        <dbReference type="Proteomes" id="UP001560685"/>
    </source>
</evidence>
<keyword evidence="4" id="KW-0408">Iron</keyword>
<dbReference type="PROSITE" id="PS01099">
    <property type="entry name" value="COMPLEX1_24K"/>
    <property type="match status" value="1"/>
</dbReference>
<dbReference type="Gene3D" id="3.40.30.10">
    <property type="entry name" value="Glutaredoxin"/>
    <property type="match status" value="1"/>
</dbReference>
<evidence type="ECO:0000313" key="8">
    <source>
        <dbReference type="EMBL" id="MEX6632024.1"/>
    </source>
</evidence>
<dbReference type="SUPFAM" id="SSF52833">
    <property type="entry name" value="Thioredoxin-like"/>
    <property type="match status" value="1"/>
</dbReference>
<evidence type="ECO:0000256" key="6">
    <source>
        <dbReference type="ARBA" id="ARBA00034078"/>
    </source>
</evidence>
<protein>
    <submittedName>
        <fullName evidence="8">NADH-quinone oxidoreductase subunit NuoE</fullName>
    </submittedName>
</protein>
<dbReference type="InterPro" id="IPR041921">
    <property type="entry name" value="NuoE_N"/>
</dbReference>
<dbReference type="NCBIfam" id="TIGR01958">
    <property type="entry name" value="nuoE_fam"/>
    <property type="match status" value="1"/>
</dbReference>